<dbReference type="InterPro" id="IPR001610">
    <property type="entry name" value="PAC"/>
</dbReference>
<dbReference type="PROSITE" id="PS50111">
    <property type="entry name" value="CHEMOTAXIS_TRANSDUC_2"/>
    <property type="match status" value="1"/>
</dbReference>
<dbReference type="GO" id="GO:0052131">
    <property type="term" value="P:positive aerotaxis"/>
    <property type="evidence" value="ECO:0007669"/>
    <property type="project" value="UniProtKB-ARBA"/>
</dbReference>
<protein>
    <submittedName>
        <fullName evidence="18">PAS domain S-box protein</fullName>
    </submittedName>
</protein>
<keyword evidence="8 14" id="KW-0472">Membrane</keyword>
<comment type="subcellular location">
    <subcellularLocation>
        <location evidence="1">Cell inner membrane</location>
        <topology evidence="1">Multi-pass membrane protein</topology>
    </subcellularLocation>
</comment>
<feature type="domain" description="HAMP" evidence="17">
    <location>
        <begin position="581"/>
        <end position="633"/>
    </location>
</feature>
<dbReference type="SUPFAM" id="SSF158472">
    <property type="entry name" value="HAMP domain-like"/>
    <property type="match status" value="1"/>
</dbReference>
<gene>
    <name evidence="18" type="ORF">GWK36_13170</name>
</gene>
<dbReference type="CDD" id="cd06225">
    <property type="entry name" value="HAMP"/>
    <property type="match status" value="1"/>
</dbReference>
<dbReference type="GO" id="GO:0007165">
    <property type="term" value="P:signal transduction"/>
    <property type="evidence" value="ECO:0007669"/>
    <property type="project" value="UniProtKB-KW"/>
</dbReference>
<evidence type="ECO:0000256" key="4">
    <source>
        <dbReference type="ARBA" id="ARBA00022500"/>
    </source>
</evidence>
<dbReference type="SUPFAM" id="SSF55785">
    <property type="entry name" value="PYP-like sensor domain (PAS domain)"/>
    <property type="match status" value="1"/>
</dbReference>
<feature type="transmembrane region" description="Helical" evidence="14">
    <location>
        <begin position="337"/>
        <end position="355"/>
    </location>
</feature>
<dbReference type="Pfam" id="PF08447">
    <property type="entry name" value="PAS_3"/>
    <property type="match status" value="1"/>
</dbReference>
<dbReference type="Pfam" id="PF00015">
    <property type="entry name" value="MCPsignal"/>
    <property type="match status" value="1"/>
</dbReference>
<comment type="similarity">
    <text evidence="10">Belongs to the methyl-accepting chemotaxis (MCP) protein family.</text>
</comment>
<evidence type="ECO:0000313" key="19">
    <source>
        <dbReference type="Proteomes" id="UP000502699"/>
    </source>
</evidence>
<evidence type="ECO:0000256" key="11">
    <source>
        <dbReference type="PROSITE-ProRule" id="PRU00284"/>
    </source>
</evidence>
<dbReference type="GO" id="GO:0004888">
    <property type="term" value="F:transmembrane signaling receptor activity"/>
    <property type="evidence" value="ECO:0007669"/>
    <property type="project" value="TreeGrafter"/>
</dbReference>
<evidence type="ECO:0000256" key="12">
    <source>
        <dbReference type="SAM" id="Coils"/>
    </source>
</evidence>
<evidence type="ECO:0000259" key="15">
    <source>
        <dbReference type="PROSITE" id="PS50111"/>
    </source>
</evidence>
<evidence type="ECO:0000256" key="6">
    <source>
        <dbReference type="ARBA" id="ARBA00022692"/>
    </source>
</evidence>
<dbReference type="InterPro" id="IPR000014">
    <property type="entry name" value="PAS"/>
</dbReference>
<reference evidence="19" key="1">
    <citation type="submission" date="2020-01" db="EMBL/GenBank/DDBJ databases">
        <title>Caldichromatium gen. nov., sp. nov., a thermophilic purple sulfur bacterium member of the family Chromatiaceae isolated from Nakabusa hot spring, Japan.</title>
        <authorList>
            <person name="Saini M.K."/>
            <person name="Hanada S."/>
            <person name="Tank M."/>
        </authorList>
    </citation>
    <scope>NUCLEOTIDE SEQUENCE [LARGE SCALE GENOMIC DNA]</scope>
    <source>
        <strain evidence="19">No.7</strain>
    </source>
</reference>
<dbReference type="KEGG" id="cjap:GWK36_13170"/>
<dbReference type="SUPFAM" id="SSF58104">
    <property type="entry name" value="Methyl-accepting chemotaxis protein (MCP) signaling domain"/>
    <property type="match status" value="1"/>
</dbReference>
<dbReference type="PANTHER" id="PTHR43531:SF14">
    <property type="entry name" value="METHYL-ACCEPTING CHEMOTAXIS PROTEIN I-RELATED"/>
    <property type="match status" value="1"/>
</dbReference>
<dbReference type="Gene3D" id="6.10.340.10">
    <property type="match status" value="1"/>
</dbReference>
<evidence type="ECO:0000256" key="7">
    <source>
        <dbReference type="ARBA" id="ARBA00022989"/>
    </source>
</evidence>
<dbReference type="Pfam" id="PF13188">
    <property type="entry name" value="PAS_8"/>
    <property type="match status" value="1"/>
</dbReference>
<keyword evidence="9 11" id="KW-0807">Transducer</keyword>
<dbReference type="Gene3D" id="3.30.450.20">
    <property type="entry name" value="PAS domain"/>
    <property type="match status" value="2"/>
</dbReference>
<evidence type="ECO:0000256" key="14">
    <source>
        <dbReference type="SAM" id="Phobius"/>
    </source>
</evidence>
<dbReference type="SMART" id="SM00304">
    <property type="entry name" value="HAMP"/>
    <property type="match status" value="2"/>
</dbReference>
<keyword evidence="6 14" id="KW-0812">Transmembrane</keyword>
<dbReference type="Pfam" id="PF18947">
    <property type="entry name" value="HAMP_2"/>
    <property type="match status" value="1"/>
</dbReference>
<name>A0A6G7VFL2_9GAMM</name>
<dbReference type="PROSITE" id="PS50885">
    <property type="entry name" value="HAMP"/>
    <property type="match status" value="2"/>
</dbReference>
<dbReference type="PANTHER" id="PTHR43531">
    <property type="entry name" value="PROTEIN ICFG"/>
    <property type="match status" value="1"/>
</dbReference>
<dbReference type="FunFam" id="1.10.287.950:FF:000001">
    <property type="entry name" value="Methyl-accepting chemotaxis sensory transducer"/>
    <property type="match status" value="1"/>
</dbReference>
<evidence type="ECO:0000259" key="17">
    <source>
        <dbReference type="PROSITE" id="PS50885"/>
    </source>
</evidence>
<proteinExistence type="inferred from homology"/>
<dbReference type="InterPro" id="IPR013655">
    <property type="entry name" value="PAS_fold_3"/>
</dbReference>
<evidence type="ECO:0000256" key="13">
    <source>
        <dbReference type="SAM" id="MobiDB-lite"/>
    </source>
</evidence>
<dbReference type="InterPro" id="IPR004089">
    <property type="entry name" value="MCPsignal_dom"/>
</dbReference>
<feature type="coiled-coil region" evidence="12">
    <location>
        <begin position="838"/>
        <end position="876"/>
    </location>
</feature>
<keyword evidence="19" id="KW-1185">Reference proteome</keyword>
<dbReference type="SMART" id="SM00086">
    <property type="entry name" value="PAC"/>
    <property type="match status" value="1"/>
</dbReference>
<dbReference type="Proteomes" id="UP000502699">
    <property type="component" value="Chromosome"/>
</dbReference>
<dbReference type="Pfam" id="PF00672">
    <property type="entry name" value="HAMP"/>
    <property type="match status" value="1"/>
</dbReference>
<keyword evidence="5" id="KW-0997">Cell inner membrane</keyword>
<accession>A0A6G7VFL2</accession>
<evidence type="ECO:0000256" key="3">
    <source>
        <dbReference type="ARBA" id="ARBA00022481"/>
    </source>
</evidence>
<organism evidence="18 19">
    <name type="scientific">Caldichromatium japonicum</name>
    <dbReference type="NCBI Taxonomy" id="2699430"/>
    <lineage>
        <taxon>Bacteria</taxon>
        <taxon>Pseudomonadati</taxon>
        <taxon>Pseudomonadota</taxon>
        <taxon>Gammaproteobacteria</taxon>
        <taxon>Chromatiales</taxon>
        <taxon>Chromatiaceae</taxon>
        <taxon>Caldichromatium</taxon>
    </lineage>
</organism>
<keyword evidence="12" id="KW-0175">Coiled coil</keyword>
<evidence type="ECO:0000256" key="2">
    <source>
        <dbReference type="ARBA" id="ARBA00022475"/>
    </source>
</evidence>
<evidence type="ECO:0000256" key="8">
    <source>
        <dbReference type="ARBA" id="ARBA00023136"/>
    </source>
</evidence>
<dbReference type="CDD" id="cd11386">
    <property type="entry name" value="MCP_signal"/>
    <property type="match status" value="1"/>
</dbReference>
<evidence type="ECO:0000256" key="1">
    <source>
        <dbReference type="ARBA" id="ARBA00004429"/>
    </source>
</evidence>
<feature type="transmembrane region" description="Helical" evidence="14">
    <location>
        <begin position="157"/>
        <end position="181"/>
    </location>
</feature>
<dbReference type="AlphaFoldDB" id="A0A6G7VFL2"/>
<dbReference type="EMBL" id="CP048029">
    <property type="protein sequence ID" value="QIK38774.1"/>
    <property type="molecule type" value="Genomic_DNA"/>
</dbReference>
<feature type="region of interest" description="Disordered" evidence="13">
    <location>
        <begin position="915"/>
        <end position="940"/>
    </location>
</feature>
<feature type="domain" description="PAS" evidence="16">
    <location>
        <begin position="25"/>
        <end position="76"/>
    </location>
</feature>
<dbReference type="NCBIfam" id="TIGR00229">
    <property type="entry name" value="sensory_box"/>
    <property type="match status" value="1"/>
</dbReference>
<evidence type="ECO:0000256" key="5">
    <source>
        <dbReference type="ARBA" id="ARBA00022519"/>
    </source>
</evidence>
<dbReference type="SMART" id="SM00283">
    <property type="entry name" value="MA"/>
    <property type="match status" value="1"/>
</dbReference>
<evidence type="ECO:0000256" key="10">
    <source>
        <dbReference type="ARBA" id="ARBA00029447"/>
    </source>
</evidence>
<evidence type="ECO:0000256" key="9">
    <source>
        <dbReference type="ARBA" id="ARBA00023224"/>
    </source>
</evidence>
<keyword evidence="4" id="KW-0145">Chemotaxis</keyword>
<dbReference type="InterPro" id="IPR035965">
    <property type="entry name" value="PAS-like_dom_sf"/>
</dbReference>
<evidence type="ECO:0000313" key="18">
    <source>
        <dbReference type="EMBL" id="QIK38774.1"/>
    </source>
</evidence>
<dbReference type="CDD" id="cd00130">
    <property type="entry name" value="PAS"/>
    <property type="match status" value="1"/>
</dbReference>
<evidence type="ECO:0000259" key="16">
    <source>
        <dbReference type="PROSITE" id="PS50112"/>
    </source>
</evidence>
<dbReference type="FunFam" id="3.30.450.20:FF:000046">
    <property type="entry name" value="Aerotaxis sensor receptor"/>
    <property type="match status" value="1"/>
</dbReference>
<feature type="domain" description="HAMP" evidence="17">
    <location>
        <begin position="357"/>
        <end position="409"/>
    </location>
</feature>
<dbReference type="PROSITE" id="PS50112">
    <property type="entry name" value="PAS"/>
    <property type="match status" value="1"/>
</dbReference>
<keyword evidence="3" id="KW-0488">Methylation</keyword>
<dbReference type="Gene3D" id="1.10.287.950">
    <property type="entry name" value="Methyl-accepting chemotaxis protein"/>
    <property type="match status" value="1"/>
</dbReference>
<feature type="coiled-coil region" evidence="12">
    <location>
        <begin position="657"/>
        <end position="694"/>
    </location>
</feature>
<sequence length="940" mass="103129">MRMNLPVTNVEHVLKDEQLLVSKTDLKGRITAFNRDFVEISGFSEKELLGAPHNIIRHPDMPSVVFKDLWNTIQAGKPWTGIVKNRCKNGDFYWVEANVSPLREKGQAIGYISVRRKPTPEQIAEAEALYARLRAGKPAKGLAAHLSQAIRDIPIRWGLLFSLVLISGCFMLGLIFSLLSLNQTTQQLRYINEHTQVLENAYRAMLDAGLQMTATMRYLLLKPDDKQARDNIFRSREKFSANLKTLQTRITTDVAALRALELIDQSYREHLASQERILARLDAGDLTEAQRIYETEENPIWRRYKGLMEPSLSRLQQQLTAERNQTITAAKLASEEAAGLAVLALIIAALLGLWLKGKIIGPLHAAVCHLEAIANGDYTTRIEIKSKDEFGTMLLAVKSVQARLDFDIQEARQIAQENLRIRIGLDNVTLPVTVSDDRNRLIYMNKACQKLWQSLTPEIRRRLPDFDPAHLIGTSLAQYFENFGNTEVAAAYREFITETRNFDMLFAGLHLRLTVTPVLDANSYAGRVTQWRDRTAEVIAEREIAELIQSAANGDFTRRIELKGKEGFFLQLGEGLNRLVEIVARGLSDIASVLNAIASGDLNRTIEAEYSGTFGQVKDDTNTTVARLREVVGQILEATDAISTAAAEIASGNADLSTRTEEQAASLEETASTMEELNATVKQNAQNAAQANQLAQEANTIASRGGEMVERVVLTMGEIQEASRRIADIIGVIDSIAFQTNILALNAAVEAARAGEQGRGFAVVAAEVRNLAQRSAQAAKEIKALITDSVTKVEGGAQLAIQAGETMTNILDGFRQVANLVDEIATASREQSHGIEQVTQAIAQMDEATQQNAALVEEAAAAAESLEDQTQTLVQAVSVFRLKGASAGHPKPAAPARAPVKAQLGAQCKFPAKQAGTALAPQGKGSRPVAASTDDHWEEF</sequence>
<keyword evidence="2" id="KW-1003">Cell membrane</keyword>
<dbReference type="GO" id="GO:0005886">
    <property type="term" value="C:plasma membrane"/>
    <property type="evidence" value="ECO:0007669"/>
    <property type="project" value="UniProtKB-SubCell"/>
</dbReference>
<keyword evidence="7 14" id="KW-1133">Transmembrane helix</keyword>
<dbReference type="InterPro" id="IPR003660">
    <property type="entry name" value="HAMP_dom"/>
</dbReference>
<dbReference type="InterPro" id="IPR051310">
    <property type="entry name" value="MCP_chemotaxis"/>
</dbReference>
<feature type="domain" description="Methyl-accepting transducer" evidence="15">
    <location>
        <begin position="638"/>
        <end position="867"/>
    </location>
</feature>